<feature type="domain" description="ABC transmembrane type-1" evidence="8">
    <location>
        <begin position="112"/>
        <end position="274"/>
    </location>
</feature>
<dbReference type="GO" id="GO:0055085">
    <property type="term" value="P:transmembrane transport"/>
    <property type="evidence" value="ECO:0007669"/>
    <property type="project" value="InterPro"/>
</dbReference>
<dbReference type="Gene3D" id="1.10.3720.10">
    <property type="entry name" value="MetI-like"/>
    <property type="match status" value="1"/>
</dbReference>
<evidence type="ECO:0000256" key="4">
    <source>
        <dbReference type="ARBA" id="ARBA00022692"/>
    </source>
</evidence>
<comment type="subcellular location">
    <subcellularLocation>
        <location evidence="1">Cell membrane</location>
        <topology evidence="1">Multi-pass membrane protein</topology>
    </subcellularLocation>
</comment>
<dbReference type="PANTHER" id="PTHR43386">
    <property type="entry name" value="OLIGOPEPTIDE TRANSPORT SYSTEM PERMEASE PROTEIN APPC"/>
    <property type="match status" value="1"/>
</dbReference>
<name>A0A382SDJ7_9ZZZZ</name>
<evidence type="ECO:0000256" key="6">
    <source>
        <dbReference type="ARBA" id="ARBA00023136"/>
    </source>
</evidence>
<feature type="transmembrane region" description="Helical" evidence="7">
    <location>
        <begin position="114"/>
        <end position="140"/>
    </location>
</feature>
<feature type="non-terminal residue" evidence="9">
    <location>
        <position position="274"/>
    </location>
</feature>
<sequence>MAFSMGVLSSVGIIGIAAPWIAPHDAVTGELRDQKLPVVWGDPTVLLKEVVQEPEIGLRHKQISLKNALKLRQGVSIGDHVEVETRRGGSSTYLLGTDHLGRDILSRMIYGARISLIIVFITLGVGGAIGTTVGLIAGYYGGIVDELIMRIVDIFLAMPLVLVALVLVVAVGQSFFIIVVVLVLFIWVRFARQIRGEVLSIKTKDYVALAKVAGASTPRIIITHIFPGVINTLIVVATLQVSIVILVESTLSFLGAGVPPPTPAWGSMVADGRD</sequence>
<feature type="transmembrane region" description="Helical" evidence="7">
    <location>
        <begin position="225"/>
        <end position="247"/>
    </location>
</feature>
<organism evidence="9">
    <name type="scientific">marine metagenome</name>
    <dbReference type="NCBI Taxonomy" id="408172"/>
    <lineage>
        <taxon>unclassified sequences</taxon>
        <taxon>metagenomes</taxon>
        <taxon>ecological metagenomes</taxon>
    </lineage>
</organism>
<proteinExistence type="predicted"/>
<dbReference type="GO" id="GO:0005886">
    <property type="term" value="C:plasma membrane"/>
    <property type="evidence" value="ECO:0007669"/>
    <property type="project" value="UniProtKB-SubCell"/>
</dbReference>
<reference evidence="9" key="1">
    <citation type="submission" date="2018-05" db="EMBL/GenBank/DDBJ databases">
        <authorList>
            <person name="Lanie J.A."/>
            <person name="Ng W.-L."/>
            <person name="Kazmierczak K.M."/>
            <person name="Andrzejewski T.M."/>
            <person name="Davidsen T.M."/>
            <person name="Wayne K.J."/>
            <person name="Tettelin H."/>
            <person name="Glass J.I."/>
            <person name="Rusch D."/>
            <person name="Podicherti R."/>
            <person name="Tsui H.-C.T."/>
            <person name="Winkler M.E."/>
        </authorList>
    </citation>
    <scope>NUCLEOTIDE SEQUENCE</scope>
</reference>
<evidence type="ECO:0000313" key="9">
    <source>
        <dbReference type="EMBL" id="SVD08030.1"/>
    </source>
</evidence>
<accession>A0A382SDJ7</accession>
<evidence type="ECO:0000259" key="8">
    <source>
        <dbReference type="PROSITE" id="PS50928"/>
    </source>
</evidence>
<dbReference type="EMBL" id="UINC01128343">
    <property type="protein sequence ID" value="SVD08030.1"/>
    <property type="molecule type" value="Genomic_DNA"/>
</dbReference>
<dbReference type="PANTHER" id="PTHR43386:SF1">
    <property type="entry name" value="D,D-DIPEPTIDE TRANSPORT SYSTEM PERMEASE PROTEIN DDPC-RELATED"/>
    <property type="match status" value="1"/>
</dbReference>
<keyword evidence="5 7" id="KW-1133">Transmembrane helix</keyword>
<protein>
    <recommendedName>
        <fullName evidence="8">ABC transmembrane type-1 domain-containing protein</fullName>
    </recommendedName>
</protein>
<keyword evidence="6 7" id="KW-0472">Membrane</keyword>
<evidence type="ECO:0000256" key="2">
    <source>
        <dbReference type="ARBA" id="ARBA00022448"/>
    </source>
</evidence>
<dbReference type="AlphaFoldDB" id="A0A382SDJ7"/>
<dbReference type="CDD" id="cd06261">
    <property type="entry name" value="TM_PBP2"/>
    <property type="match status" value="1"/>
</dbReference>
<gene>
    <name evidence="9" type="ORF">METZ01_LOCUS360884</name>
</gene>
<keyword evidence="2" id="KW-0813">Transport</keyword>
<evidence type="ECO:0000256" key="1">
    <source>
        <dbReference type="ARBA" id="ARBA00004651"/>
    </source>
</evidence>
<dbReference type="SUPFAM" id="SSF161098">
    <property type="entry name" value="MetI-like"/>
    <property type="match status" value="1"/>
</dbReference>
<evidence type="ECO:0000256" key="3">
    <source>
        <dbReference type="ARBA" id="ARBA00022475"/>
    </source>
</evidence>
<keyword evidence="3" id="KW-1003">Cell membrane</keyword>
<dbReference type="InterPro" id="IPR035906">
    <property type="entry name" value="MetI-like_sf"/>
</dbReference>
<dbReference type="InterPro" id="IPR050366">
    <property type="entry name" value="BP-dependent_transpt_permease"/>
</dbReference>
<dbReference type="PROSITE" id="PS50928">
    <property type="entry name" value="ABC_TM1"/>
    <property type="match status" value="1"/>
</dbReference>
<feature type="transmembrane region" description="Helical" evidence="7">
    <location>
        <begin position="160"/>
        <end position="188"/>
    </location>
</feature>
<evidence type="ECO:0000256" key="5">
    <source>
        <dbReference type="ARBA" id="ARBA00022989"/>
    </source>
</evidence>
<keyword evidence="4 7" id="KW-0812">Transmembrane</keyword>
<dbReference type="Pfam" id="PF00528">
    <property type="entry name" value="BPD_transp_1"/>
    <property type="match status" value="1"/>
</dbReference>
<dbReference type="InterPro" id="IPR000515">
    <property type="entry name" value="MetI-like"/>
</dbReference>
<evidence type="ECO:0000256" key="7">
    <source>
        <dbReference type="SAM" id="Phobius"/>
    </source>
</evidence>